<protein>
    <submittedName>
        <fullName evidence="1">Uncharacterized protein</fullName>
    </submittedName>
</protein>
<sequence length="209" mass="24221">MTPQKTNCSIYQIEYTEDHLGNLRAESKRRISWRYGFTNPTNASITEHQVVLTWSVRSGKRMLEFDGKEVDCSKQRGASIYNFEWIVSPEHRLQVLATRVVPIKAPRDFRRYELLINGRSFFRYARPGELSPKRRGVEKEYVPLSILDIIYPGMQEDDVDDDLRSEIASEFDAASEGDFVFGDSMGEPQVIHPREEEIVFEGNYMIMGN</sequence>
<evidence type="ECO:0000313" key="1">
    <source>
        <dbReference type="EMBL" id="CAE4584644.1"/>
    </source>
</evidence>
<reference evidence="1" key="1">
    <citation type="submission" date="2021-01" db="EMBL/GenBank/DDBJ databases">
        <authorList>
            <person name="Corre E."/>
            <person name="Pelletier E."/>
            <person name="Niang G."/>
            <person name="Scheremetjew M."/>
            <person name="Finn R."/>
            <person name="Kale V."/>
            <person name="Holt S."/>
            <person name="Cochrane G."/>
            <person name="Meng A."/>
            <person name="Brown T."/>
            <person name="Cohen L."/>
        </authorList>
    </citation>
    <scope>NUCLEOTIDE SEQUENCE</scope>
    <source>
        <strain evidence="1">GSO104</strain>
    </source>
</reference>
<organism evidence="1">
    <name type="scientific">Ditylum brightwellii</name>
    <dbReference type="NCBI Taxonomy" id="49249"/>
    <lineage>
        <taxon>Eukaryota</taxon>
        <taxon>Sar</taxon>
        <taxon>Stramenopiles</taxon>
        <taxon>Ochrophyta</taxon>
        <taxon>Bacillariophyta</taxon>
        <taxon>Mediophyceae</taxon>
        <taxon>Lithodesmiophycidae</taxon>
        <taxon>Lithodesmiales</taxon>
        <taxon>Lithodesmiaceae</taxon>
        <taxon>Ditylum</taxon>
    </lineage>
</organism>
<accession>A0A7S4QID1</accession>
<name>A0A7S4QID1_9STRA</name>
<dbReference type="AlphaFoldDB" id="A0A7S4QID1"/>
<proteinExistence type="predicted"/>
<gene>
    <name evidence="1" type="ORF">DBRI00130_LOCUS3304</name>
</gene>
<dbReference type="EMBL" id="HBNS01004071">
    <property type="protein sequence ID" value="CAE4584644.1"/>
    <property type="molecule type" value="Transcribed_RNA"/>
</dbReference>